<evidence type="ECO:0008006" key="3">
    <source>
        <dbReference type="Google" id="ProtNLM"/>
    </source>
</evidence>
<accession>A0ABD1WH64</accession>
<reference evidence="2" key="1">
    <citation type="submission" date="2024-07" db="EMBL/GenBank/DDBJ databases">
        <title>Two chromosome-level genome assemblies of Korean endemic species Abeliophyllum distichum and Forsythia ovata (Oleaceae).</title>
        <authorList>
            <person name="Jang H."/>
        </authorList>
    </citation>
    <scope>NUCLEOTIDE SEQUENCE [LARGE SCALE GENOMIC DNA]</scope>
</reference>
<evidence type="ECO:0000313" key="1">
    <source>
        <dbReference type="EMBL" id="KAL2549031.1"/>
    </source>
</evidence>
<keyword evidence="2" id="KW-1185">Reference proteome</keyword>
<organism evidence="1 2">
    <name type="scientific">Forsythia ovata</name>
    <dbReference type="NCBI Taxonomy" id="205694"/>
    <lineage>
        <taxon>Eukaryota</taxon>
        <taxon>Viridiplantae</taxon>
        <taxon>Streptophyta</taxon>
        <taxon>Embryophyta</taxon>
        <taxon>Tracheophyta</taxon>
        <taxon>Spermatophyta</taxon>
        <taxon>Magnoliopsida</taxon>
        <taxon>eudicotyledons</taxon>
        <taxon>Gunneridae</taxon>
        <taxon>Pentapetalae</taxon>
        <taxon>asterids</taxon>
        <taxon>lamiids</taxon>
        <taxon>Lamiales</taxon>
        <taxon>Oleaceae</taxon>
        <taxon>Forsythieae</taxon>
        <taxon>Forsythia</taxon>
    </lineage>
</organism>
<comment type="caution">
    <text evidence="1">The sequence shown here is derived from an EMBL/GenBank/DDBJ whole genome shotgun (WGS) entry which is preliminary data.</text>
</comment>
<proteinExistence type="predicted"/>
<protein>
    <recommendedName>
        <fullName evidence="3">RNase H type-1 domain-containing protein</fullName>
    </recommendedName>
</protein>
<dbReference type="AlphaFoldDB" id="A0ABD1WH64"/>
<dbReference type="Proteomes" id="UP001604277">
    <property type="component" value="Unassembled WGS sequence"/>
</dbReference>
<gene>
    <name evidence="1" type="ORF">Fot_10561</name>
</gene>
<sequence>MDALQHNEVDNSYFGLLIEESRLLSSDMPNVKFSCVRRSANQAAHTRAKVGSHMHLGIEVPSFCERHPEQARVLNLFPVLLPCEINVKLVAIEQGYKNMKIKHSK</sequence>
<evidence type="ECO:0000313" key="2">
    <source>
        <dbReference type="Proteomes" id="UP001604277"/>
    </source>
</evidence>
<name>A0ABD1WH64_9LAMI</name>
<dbReference type="EMBL" id="JBFOLJ010000003">
    <property type="protein sequence ID" value="KAL2549031.1"/>
    <property type="molecule type" value="Genomic_DNA"/>
</dbReference>